<dbReference type="Gene3D" id="2.40.10.10">
    <property type="entry name" value="Trypsin-like serine proteases"/>
    <property type="match status" value="1"/>
</dbReference>
<dbReference type="EMBL" id="JAZAVJ010000162">
    <property type="protein sequence ID" value="KAK7409100.1"/>
    <property type="molecule type" value="Genomic_DNA"/>
</dbReference>
<proteinExistence type="predicted"/>
<protein>
    <submittedName>
        <fullName evidence="2">Uncharacterized protein</fullName>
    </submittedName>
</protein>
<dbReference type="InterPro" id="IPR043504">
    <property type="entry name" value="Peptidase_S1_PA_chymotrypsin"/>
</dbReference>
<feature type="compositionally biased region" description="Basic and acidic residues" evidence="1">
    <location>
        <begin position="631"/>
        <end position="641"/>
    </location>
</feature>
<comment type="caution">
    <text evidence="2">The sequence shown here is derived from an EMBL/GenBank/DDBJ whole genome shotgun (WGS) entry which is preliminary data.</text>
</comment>
<feature type="region of interest" description="Disordered" evidence="1">
    <location>
        <begin position="620"/>
        <end position="641"/>
    </location>
</feature>
<feature type="region of interest" description="Disordered" evidence="1">
    <location>
        <begin position="891"/>
        <end position="935"/>
    </location>
</feature>
<sequence length="935" mass="104119">MLVYPHSSGFISSEFHSRFREVVNIFRQNVEEHPRLREHVQHVDYALRMCGESPETSHPSILVFCRPSEFSSLRSLLTSKQLRFQPLSDLVSTDSLDDALDESLGEGLDDVLDDALDVDDSEDWENEVEATTNQEAMERLYTYSVDDSSEDDGYVMDDVVYDSFTDEDTDDKDETSDVFEPSAASISTIGDDDGYEGAFKGQTEEVNELFALFPSQKELASRDELDLDWAVIKLVDPEHWRPNAFVDPRKSSDPIFLSTIVSGCPNEETSVLILTRDQLPKRGMLQRGASVLGGINGNRATNAWTVVLSGKDSLKKGDSGSIVVDAQSYAPYGLVVALNPLGEVYISPLAAIIGQIRNHFRSPVVVLPDPTPTLSKLISLHIELRQSDIADELLGYHGQCIRNTNERSGKIAVEGWTTHEVLSAGISKMRCREKLRNVIKEKFKWQLDLLPQGEDALAEIMGRDTSFPIVWEHGVLPFLVEHLTRWCGRYHVISIIRGVTPGSRRIYIMTTGKLTHARRLIIAVHVRDLLPEQFVHTTGFCFSTGYVDRLTWPWDSDMKAIDTAKNPYYFADPRMGDSVGLAGSDNNTEHDGTSTLGPCLVINDMSFRLGNLHPFIKARQPPGNVRIQHPSRSDRSRCMSKGHDAIPHKAQCVLGTMAVDSGLDLRTTRTSKNPYWEYCHQVPPSVITDWVLMTSETCKANILRRLPSDAMPSHRELVVRNTNAVSPGATVVSTGRTSGHRCGQVCEIPAYVSAFANGTGRATREWFIEDSTPYGGEHTGIYGAYGDSGAVVVDAESHALVGQLWGHSLCFPSEPRLTFFTAINDVFDDIEEKFSRPELPQNLDPEEELLPFPSCRHCYDLDASVHSQRSPDDPLRSMMMMNTTRWGEELVIATPTGHSSKDADSLPTSKTASKRVPPTKESSSLKPKKQRLDQG</sequence>
<evidence type="ECO:0000313" key="3">
    <source>
        <dbReference type="Proteomes" id="UP001498476"/>
    </source>
</evidence>
<evidence type="ECO:0000256" key="1">
    <source>
        <dbReference type="SAM" id="MobiDB-lite"/>
    </source>
</evidence>
<reference evidence="2 3" key="1">
    <citation type="journal article" date="2025" name="Microbiol. Resour. Announc.">
        <title>Draft genome sequences for Neonectria magnoliae and Neonectria punicea, canker pathogens of Liriodendron tulipifera and Acer saccharum in West Virginia.</title>
        <authorList>
            <person name="Petronek H.M."/>
            <person name="Kasson M.T."/>
            <person name="Metheny A.M."/>
            <person name="Stauder C.M."/>
            <person name="Lovett B."/>
            <person name="Lynch S.C."/>
            <person name="Garnas J.R."/>
            <person name="Kasson L.R."/>
            <person name="Stajich J.E."/>
        </authorList>
    </citation>
    <scope>NUCLEOTIDE SEQUENCE [LARGE SCALE GENOMIC DNA]</scope>
    <source>
        <strain evidence="2 3">NRRL 64653</strain>
    </source>
</reference>
<accession>A0ABR1GUE8</accession>
<keyword evidence="3" id="KW-1185">Reference proteome</keyword>
<gene>
    <name evidence="2" type="ORF">QQX98_008708</name>
</gene>
<dbReference type="Proteomes" id="UP001498476">
    <property type="component" value="Unassembled WGS sequence"/>
</dbReference>
<name>A0ABR1GUE8_9HYPO</name>
<organism evidence="2 3">
    <name type="scientific">Neonectria punicea</name>
    <dbReference type="NCBI Taxonomy" id="979145"/>
    <lineage>
        <taxon>Eukaryota</taxon>
        <taxon>Fungi</taxon>
        <taxon>Dikarya</taxon>
        <taxon>Ascomycota</taxon>
        <taxon>Pezizomycotina</taxon>
        <taxon>Sordariomycetes</taxon>
        <taxon>Hypocreomycetidae</taxon>
        <taxon>Hypocreales</taxon>
        <taxon>Nectriaceae</taxon>
        <taxon>Neonectria</taxon>
    </lineage>
</organism>
<evidence type="ECO:0000313" key="2">
    <source>
        <dbReference type="EMBL" id="KAK7409100.1"/>
    </source>
</evidence>